<dbReference type="AlphaFoldDB" id="D4ZG63"/>
<dbReference type="Proteomes" id="UP000002350">
    <property type="component" value="Chromosome"/>
</dbReference>
<gene>
    <name evidence="1" type="ordered locus">SVI_0691</name>
</gene>
<reference evidence="2" key="1">
    <citation type="journal article" date="2010" name="Mol. Biosyst.">
        <title>Complete genome sequence and comparative analysis of Shewanella violacea, a psychrophilic and piezophilic bacterium from deep sea floor sediments.</title>
        <authorList>
            <person name="Aono E."/>
            <person name="Baba T."/>
            <person name="Ara T."/>
            <person name="Nishi T."/>
            <person name="Nakamichi T."/>
            <person name="Inamoto E."/>
            <person name="Toyonaga H."/>
            <person name="Hasegawa M."/>
            <person name="Takai Y."/>
            <person name="Okumura Y."/>
            <person name="Baba M."/>
            <person name="Tomita M."/>
            <person name="Kato C."/>
            <person name="Oshima T."/>
            <person name="Nakasone K."/>
            <person name="Mori H."/>
        </authorList>
    </citation>
    <scope>NUCLEOTIDE SEQUENCE [LARGE SCALE GENOMIC DNA]</scope>
    <source>
        <strain evidence="2">JCM 10179 / CIP 106290 / LMG 19151 / DSS12</strain>
    </source>
</reference>
<evidence type="ECO:0000313" key="2">
    <source>
        <dbReference type="Proteomes" id="UP000002350"/>
    </source>
</evidence>
<keyword evidence="2" id="KW-1185">Reference proteome</keyword>
<dbReference type="HOGENOM" id="CLU_2720108_0_0_6"/>
<evidence type="ECO:0000313" key="1">
    <source>
        <dbReference type="EMBL" id="BAJ00662.1"/>
    </source>
</evidence>
<dbReference type="EMBL" id="AP011177">
    <property type="protein sequence ID" value="BAJ00662.1"/>
    <property type="molecule type" value="Genomic_DNA"/>
</dbReference>
<proteinExistence type="predicted"/>
<name>D4ZG63_SHEVD</name>
<accession>D4ZG63</accession>
<dbReference type="KEGG" id="svo:SVI_0691"/>
<protein>
    <submittedName>
        <fullName evidence="1">Uncharacterized protein</fullName>
    </submittedName>
</protein>
<organism evidence="1 2">
    <name type="scientific">Shewanella violacea (strain JCM 10179 / CIP 106290 / LMG 19151 / DSS12)</name>
    <dbReference type="NCBI Taxonomy" id="637905"/>
    <lineage>
        <taxon>Bacteria</taxon>
        <taxon>Pseudomonadati</taxon>
        <taxon>Pseudomonadota</taxon>
        <taxon>Gammaproteobacteria</taxon>
        <taxon>Alteromonadales</taxon>
        <taxon>Shewanellaceae</taxon>
        <taxon>Shewanella</taxon>
    </lineage>
</organism>
<sequence>MQTLLRLAASTIPVGSAVTSLSRKVTAAFTPAMQSRKSYLRFSFLDVKNKLWDIDELVVNRIKWSEGSERIK</sequence>